<proteinExistence type="predicted"/>
<feature type="region of interest" description="Disordered" evidence="1">
    <location>
        <begin position="176"/>
        <end position="216"/>
    </location>
</feature>
<keyword evidence="3" id="KW-1185">Reference proteome</keyword>
<evidence type="ECO:0000313" key="3">
    <source>
        <dbReference type="Proteomes" id="UP001429100"/>
    </source>
</evidence>
<evidence type="ECO:0000313" key="2">
    <source>
        <dbReference type="EMBL" id="PPS92867.1"/>
    </source>
</evidence>
<accession>A0ABX5B8E3</accession>
<comment type="caution">
    <text evidence="2">The sequence shown here is derived from an EMBL/GenBank/DDBJ whole genome shotgun (WGS) entry which is preliminary data.</text>
</comment>
<feature type="compositionally biased region" description="Basic and acidic residues" evidence="1">
    <location>
        <begin position="184"/>
        <end position="194"/>
    </location>
</feature>
<gene>
    <name evidence="2" type="ORF">GY17_00002633</name>
</gene>
<organism evidence="2 3">
    <name type="scientific">Cryptosporidium hominis</name>
    <dbReference type="NCBI Taxonomy" id="237895"/>
    <lineage>
        <taxon>Eukaryota</taxon>
        <taxon>Sar</taxon>
        <taxon>Alveolata</taxon>
        <taxon>Apicomplexa</taxon>
        <taxon>Conoidasida</taxon>
        <taxon>Coccidia</taxon>
        <taxon>Eucoccidiorida</taxon>
        <taxon>Eimeriorina</taxon>
        <taxon>Cryptosporidiidae</taxon>
        <taxon>Cryptosporidium</taxon>
    </lineage>
</organism>
<sequence>MKSNNYQEFESLPNSLLFEKKSKSQVLRQNDLIANVVRDNLDNRDKLFNNEHDVNNFDDLPFVIPSKRIIIEWPLYLLKNLKALDFENNDFSKYELENIEICKIVSNNVREKGAQEWEEVQKCEKESIQEHEKELIQEHEEKLTQEYNKELIQEREEEPAQEYEKELIQEHEEKLTQEYNKVPVQEHEKELIQEREEEPAQEYNKEPVQEHEKELIQEREEKLTQEQKKELTQEYNKELFQEHELEQTQNQSQKQNQNQRQNQNQNQSQKQQLNIQKPQLNVQKHQLEQTKFPTNLRLKYMQIYIMGGYAKKHFYNKEQNSYNIRVEIKKNQEIQAIKVINILEKDDMHFFHHGNNILSSFQNNNFEYHRKFISSQIQANKRMFRLNSHQYKLQIFKFLNLKIPIKCDDQIYLYLGNCQSKHEFNDVQQDHQIHRRNAILPITKQNLLKLTKDGGFQTLLELHDHFNTFQTNITQQNSTHSFLSRNFNHPDTFIGYILLSIQKA</sequence>
<protein>
    <submittedName>
        <fullName evidence="2">Uncharacterized protein</fullName>
    </submittedName>
</protein>
<evidence type="ECO:0000256" key="1">
    <source>
        <dbReference type="SAM" id="MobiDB-lite"/>
    </source>
</evidence>
<feature type="region of interest" description="Disordered" evidence="1">
    <location>
        <begin position="244"/>
        <end position="273"/>
    </location>
</feature>
<feature type="compositionally biased region" description="Basic and acidic residues" evidence="1">
    <location>
        <begin position="203"/>
        <end position="216"/>
    </location>
</feature>
<name>A0ABX5B8E3_CRYHO</name>
<reference evidence="2 3" key="1">
    <citation type="submission" date="2014-11" db="EMBL/GenBank/DDBJ databases">
        <title>Comparative genomic analysis of Cryptosporidium hominis reveals occurrence of genetic recombination in virulent subtypes.</title>
        <authorList>
            <person name="Guo Y."/>
            <person name="Tang K."/>
            <person name="Frace M."/>
            <person name="Li N."/>
            <person name="Roellig D.M."/>
            <person name="Sammons S."/>
            <person name="Knipe K."/>
            <person name="Rowe L."/>
            <person name="Feng Y."/>
            <person name="Xiao L."/>
        </authorList>
    </citation>
    <scope>NUCLEOTIDE SEQUENCE [LARGE SCALE GENOMIC DNA]</scope>
    <source>
        <strain evidence="2">30976</strain>
    </source>
</reference>
<dbReference type="Proteomes" id="UP001429100">
    <property type="component" value="Unassembled WGS sequence"/>
</dbReference>
<reference evidence="2 3" key="2">
    <citation type="submission" date="2017-10" db="EMBL/GenBank/DDBJ databases">
        <title>Consistent, comparative and evidence-based genome annotation and re-annotation for the closely-related species, Cryptosporidium parvum, C. hominis and C. tyzzeri.</title>
        <authorList>
            <person name="Baptista R.P."/>
            <person name="Li Y."/>
            <person name="Sateriale A."/>
            <person name="Striepen B."/>
            <person name="Kissinger J.C."/>
        </authorList>
    </citation>
    <scope>NUCLEOTIDE SEQUENCE [LARGE SCALE GENOMIC DNA]</scope>
    <source>
        <strain evidence="2">30976</strain>
    </source>
</reference>
<feature type="compositionally biased region" description="Low complexity" evidence="1">
    <location>
        <begin position="247"/>
        <end position="273"/>
    </location>
</feature>
<dbReference type="EMBL" id="JTAI01000028">
    <property type="protein sequence ID" value="PPS92867.1"/>
    <property type="molecule type" value="Genomic_DNA"/>
</dbReference>